<dbReference type="InterPro" id="IPR052234">
    <property type="entry name" value="U5_snRNP_Component"/>
</dbReference>
<dbReference type="PROSITE" id="PS00678">
    <property type="entry name" value="WD_REPEATS_1"/>
    <property type="match status" value="3"/>
</dbReference>
<evidence type="ECO:0000256" key="4">
    <source>
        <dbReference type="ARBA" id="ARBA00023187"/>
    </source>
</evidence>
<gene>
    <name evidence="7" type="ORF">BJ508DRAFT_411891</name>
</gene>
<dbReference type="PROSITE" id="PS50082">
    <property type="entry name" value="WD_REPEATS_2"/>
    <property type="match status" value="7"/>
</dbReference>
<dbReference type="Pfam" id="PF00400">
    <property type="entry name" value="WD40"/>
    <property type="match status" value="7"/>
</dbReference>
<sequence length="359" mass="39171">MADKRKASESFGSSSSQLVKRARPETTNTANAVAVVPGGKTSGALIQSVPRTSGLQSPIMELQGHSSEVFAARFDPSGQVIASGSFDRSIFLWRTYGECENYRVLNGHRGAVLDLAWSRDSTTLFSASADSLLAAWDTETGERLRRYTGHEDIVNTLDVTRRGPEVIFSGSNDGSVGIWDPRQKLCVDYLQTNYPITAVAVNDAGSELFTGGIDNEIKAWDLRKREVAYTMRGHQDTVTSLAISPDGQYLLSNAMDGTVRTWDVRAFAPANRMQKSFEDAIHLGLEKNLIRASWSPDGQKIAAGSGDRTVAIWDVESRKLLYKLPGHKGTVNDVRFSPTEPIIVSASSDKNLILGEIAK</sequence>
<evidence type="ECO:0000313" key="7">
    <source>
        <dbReference type="EMBL" id="RPA85480.1"/>
    </source>
</evidence>
<dbReference type="GO" id="GO:0071013">
    <property type="term" value="C:catalytic step 2 spliceosome"/>
    <property type="evidence" value="ECO:0007669"/>
    <property type="project" value="TreeGrafter"/>
</dbReference>
<proteinExistence type="predicted"/>
<name>A0A3N4IMX2_ASCIM</name>
<feature type="region of interest" description="Disordered" evidence="6">
    <location>
        <begin position="1"/>
        <end position="29"/>
    </location>
</feature>
<feature type="repeat" description="WD" evidence="5">
    <location>
        <begin position="196"/>
        <end position="230"/>
    </location>
</feature>
<dbReference type="CDD" id="cd00200">
    <property type="entry name" value="WD40"/>
    <property type="match status" value="1"/>
</dbReference>
<dbReference type="Proteomes" id="UP000275078">
    <property type="component" value="Unassembled WGS sequence"/>
</dbReference>
<feature type="repeat" description="WD" evidence="5">
    <location>
        <begin position="105"/>
        <end position="146"/>
    </location>
</feature>
<dbReference type="PANTHER" id="PTHR44006:SF1">
    <property type="entry name" value="U5 SMALL NUCLEAR RIBONUCLEOPROTEIN 40 KDA PROTEIN"/>
    <property type="match status" value="1"/>
</dbReference>
<evidence type="ECO:0000256" key="2">
    <source>
        <dbReference type="ARBA" id="ARBA00022664"/>
    </source>
</evidence>
<dbReference type="InterPro" id="IPR036322">
    <property type="entry name" value="WD40_repeat_dom_sf"/>
</dbReference>
<dbReference type="InterPro" id="IPR001680">
    <property type="entry name" value="WD40_rpt"/>
</dbReference>
<dbReference type="PROSITE" id="PS50294">
    <property type="entry name" value="WD_REPEATS_REGION"/>
    <property type="match status" value="6"/>
</dbReference>
<feature type="repeat" description="WD" evidence="5">
    <location>
        <begin position="62"/>
        <end position="93"/>
    </location>
</feature>
<reference evidence="7 8" key="1">
    <citation type="journal article" date="2018" name="Nat. Ecol. Evol.">
        <title>Pezizomycetes genomes reveal the molecular basis of ectomycorrhizal truffle lifestyle.</title>
        <authorList>
            <person name="Murat C."/>
            <person name="Payen T."/>
            <person name="Noel B."/>
            <person name="Kuo A."/>
            <person name="Morin E."/>
            <person name="Chen J."/>
            <person name="Kohler A."/>
            <person name="Krizsan K."/>
            <person name="Balestrini R."/>
            <person name="Da Silva C."/>
            <person name="Montanini B."/>
            <person name="Hainaut M."/>
            <person name="Levati E."/>
            <person name="Barry K.W."/>
            <person name="Belfiori B."/>
            <person name="Cichocki N."/>
            <person name="Clum A."/>
            <person name="Dockter R.B."/>
            <person name="Fauchery L."/>
            <person name="Guy J."/>
            <person name="Iotti M."/>
            <person name="Le Tacon F."/>
            <person name="Lindquist E.A."/>
            <person name="Lipzen A."/>
            <person name="Malagnac F."/>
            <person name="Mello A."/>
            <person name="Molinier V."/>
            <person name="Miyauchi S."/>
            <person name="Poulain J."/>
            <person name="Riccioni C."/>
            <person name="Rubini A."/>
            <person name="Sitrit Y."/>
            <person name="Splivallo R."/>
            <person name="Traeger S."/>
            <person name="Wang M."/>
            <person name="Zifcakova L."/>
            <person name="Wipf D."/>
            <person name="Zambonelli A."/>
            <person name="Paolocci F."/>
            <person name="Nowrousian M."/>
            <person name="Ottonello S."/>
            <person name="Baldrian P."/>
            <person name="Spatafora J.W."/>
            <person name="Henrissat B."/>
            <person name="Nagy L.G."/>
            <person name="Aury J.M."/>
            <person name="Wincker P."/>
            <person name="Grigoriev I.V."/>
            <person name="Bonfante P."/>
            <person name="Martin F.M."/>
        </authorList>
    </citation>
    <scope>NUCLEOTIDE SEQUENCE [LARGE SCALE GENOMIC DNA]</scope>
    <source>
        <strain evidence="7 8">RN42</strain>
    </source>
</reference>
<accession>A0A3N4IMX2</accession>
<dbReference type="EMBL" id="ML119653">
    <property type="protein sequence ID" value="RPA85480.1"/>
    <property type="molecule type" value="Genomic_DNA"/>
</dbReference>
<protein>
    <submittedName>
        <fullName evidence="7">WD40 repeat-like protein</fullName>
    </submittedName>
</protein>
<keyword evidence="4" id="KW-0508">mRNA splicing</keyword>
<evidence type="ECO:0000256" key="3">
    <source>
        <dbReference type="ARBA" id="ARBA00022737"/>
    </source>
</evidence>
<keyword evidence="1 5" id="KW-0853">WD repeat</keyword>
<dbReference type="STRING" id="1160509.A0A3N4IMX2"/>
<feature type="repeat" description="WD" evidence="5">
    <location>
        <begin position="324"/>
        <end position="359"/>
    </location>
</feature>
<evidence type="ECO:0000256" key="5">
    <source>
        <dbReference type="PROSITE-ProRule" id="PRU00221"/>
    </source>
</evidence>
<keyword evidence="8" id="KW-1185">Reference proteome</keyword>
<dbReference type="SMART" id="SM00320">
    <property type="entry name" value="WD40"/>
    <property type="match status" value="7"/>
</dbReference>
<dbReference type="GO" id="GO:0008380">
    <property type="term" value="P:RNA splicing"/>
    <property type="evidence" value="ECO:0007669"/>
    <property type="project" value="UniProtKB-KW"/>
</dbReference>
<dbReference type="GO" id="GO:0003723">
    <property type="term" value="F:RNA binding"/>
    <property type="evidence" value="ECO:0007669"/>
    <property type="project" value="TreeGrafter"/>
</dbReference>
<dbReference type="AlphaFoldDB" id="A0A3N4IMX2"/>
<dbReference type="GO" id="GO:0006397">
    <property type="term" value="P:mRNA processing"/>
    <property type="evidence" value="ECO:0007669"/>
    <property type="project" value="UniProtKB-KW"/>
</dbReference>
<dbReference type="OrthoDB" id="1068471at2759"/>
<organism evidence="7 8">
    <name type="scientific">Ascobolus immersus RN42</name>
    <dbReference type="NCBI Taxonomy" id="1160509"/>
    <lineage>
        <taxon>Eukaryota</taxon>
        <taxon>Fungi</taxon>
        <taxon>Dikarya</taxon>
        <taxon>Ascomycota</taxon>
        <taxon>Pezizomycotina</taxon>
        <taxon>Pezizomycetes</taxon>
        <taxon>Pezizales</taxon>
        <taxon>Ascobolaceae</taxon>
        <taxon>Ascobolus</taxon>
    </lineage>
</organism>
<dbReference type="InterPro" id="IPR020472">
    <property type="entry name" value="WD40_PAC1"/>
</dbReference>
<dbReference type="SUPFAM" id="SSF50978">
    <property type="entry name" value="WD40 repeat-like"/>
    <property type="match status" value="1"/>
</dbReference>
<dbReference type="InterPro" id="IPR019775">
    <property type="entry name" value="WD40_repeat_CS"/>
</dbReference>
<evidence type="ECO:0000256" key="1">
    <source>
        <dbReference type="ARBA" id="ARBA00022574"/>
    </source>
</evidence>
<dbReference type="PANTHER" id="PTHR44006">
    <property type="entry name" value="U5 SMALL NUCLEAR RIBONUCLEOPROTEIN 40 KDA PROTEIN"/>
    <property type="match status" value="1"/>
</dbReference>
<feature type="repeat" description="WD" evidence="5">
    <location>
        <begin position="282"/>
        <end position="323"/>
    </location>
</feature>
<keyword evidence="3" id="KW-0677">Repeat</keyword>
<feature type="repeat" description="WD" evidence="5">
    <location>
        <begin position="147"/>
        <end position="180"/>
    </location>
</feature>
<keyword evidence="2" id="KW-0507">mRNA processing</keyword>
<evidence type="ECO:0000313" key="8">
    <source>
        <dbReference type="Proteomes" id="UP000275078"/>
    </source>
</evidence>
<dbReference type="InterPro" id="IPR015943">
    <property type="entry name" value="WD40/YVTN_repeat-like_dom_sf"/>
</dbReference>
<evidence type="ECO:0000256" key="6">
    <source>
        <dbReference type="SAM" id="MobiDB-lite"/>
    </source>
</evidence>
<feature type="repeat" description="WD" evidence="5">
    <location>
        <begin position="231"/>
        <end position="265"/>
    </location>
</feature>
<dbReference type="Gene3D" id="2.130.10.10">
    <property type="entry name" value="YVTN repeat-like/Quinoprotein amine dehydrogenase"/>
    <property type="match status" value="1"/>
</dbReference>
<dbReference type="PRINTS" id="PR00320">
    <property type="entry name" value="GPROTEINBRPT"/>
</dbReference>